<evidence type="ECO:0000256" key="8">
    <source>
        <dbReference type="ARBA" id="ARBA00023288"/>
    </source>
</evidence>
<feature type="region of interest" description="Disordered" evidence="9">
    <location>
        <begin position="106"/>
        <end position="158"/>
    </location>
</feature>
<evidence type="ECO:0000313" key="13">
    <source>
        <dbReference type="Proteomes" id="UP001161247"/>
    </source>
</evidence>
<feature type="chain" id="PRO_5043830263" evidence="10">
    <location>
        <begin position="28"/>
        <end position="186"/>
    </location>
</feature>
<evidence type="ECO:0000256" key="9">
    <source>
        <dbReference type="SAM" id="MobiDB-lite"/>
    </source>
</evidence>
<gene>
    <name evidence="12" type="ORF">OLC1_LOCUS16018</name>
</gene>
<evidence type="ECO:0000256" key="2">
    <source>
        <dbReference type="ARBA" id="ARBA00009748"/>
    </source>
</evidence>
<keyword evidence="4" id="KW-0336">GPI-anchor</keyword>
<dbReference type="Gene3D" id="1.10.110.10">
    <property type="entry name" value="Plant lipid-transfer and hydrophobic proteins"/>
    <property type="match status" value="1"/>
</dbReference>
<evidence type="ECO:0000256" key="7">
    <source>
        <dbReference type="ARBA" id="ARBA00023180"/>
    </source>
</evidence>
<keyword evidence="4" id="KW-0472">Membrane</keyword>
<evidence type="ECO:0000259" key="11">
    <source>
        <dbReference type="SMART" id="SM00499"/>
    </source>
</evidence>
<dbReference type="Pfam" id="PF14368">
    <property type="entry name" value="LTP_2"/>
    <property type="match status" value="1"/>
</dbReference>
<dbReference type="PANTHER" id="PTHR33044">
    <property type="entry name" value="BIFUNCTIONAL INHIBITOR/LIPID-TRANSFER PROTEIN/SEED STORAGE 2S ALBUMIN SUPERFAMILY PROTEIN-RELATED"/>
    <property type="match status" value="1"/>
</dbReference>
<dbReference type="InterPro" id="IPR036312">
    <property type="entry name" value="Bifun_inhib/LTP/seed_sf"/>
</dbReference>
<feature type="signal peptide" evidence="10">
    <location>
        <begin position="1"/>
        <end position="27"/>
    </location>
</feature>
<evidence type="ECO:0000256" key="5">
    <source>
        <dbReference type="ARBA" id="ARBA00022729"/>
    </source>
</evidence>
<evidence type="ECO:0000256" key="6">
    <source>
        <dbReference type="ARBA" id="ARBA00023157"/>
    </source>
</evidence>
<dbReference type="AlphaFoldDB" id="A0AAV1DM78"/>
<dbReference type="EMBL" id="OX459122">
    <property type="protein sequence ID" value="CAI9107802.1"/>
    <property type="molecule type" value="Genomic_DNA"/>
</dbReference>
<dbReference type="GO" id="GO:0098552">
    <property type="term" value="C:side of membrane"/>
    <property type="evidence" value="ECO:0007669"/>
    <property type="project" value="UniProtKB-KW"/>
</dbReference>
<accession>A0AAV1DM78</accession>
<evidence type="ECO:0000256" key="3">
    <source>
        <dbReference type="ARBA" id="ARBA00022475"/>
    </source>
</evidence>
<dbReference type="Proteomes" id="UP001161247">
    <property type="component" value="Chromosome 5"/>
</dbReference>
<dbReference type="CDD" id="cd00010">
    <property type="entry name" value="AAI_LTSS"/>
    <property type="match status" value="1"/>
</dbReference>
<keyword evidence="3" id="KW-1003">Cell membrane</keyword>
<comment type="subcellular location">
    <subcellularLocation>
        <location evidence="1">Cell membrane</location>
        <topology evidence="1">Lipid-anchor</topology>
        <topology evidence="1">GPI-anchor</topology>
    </subcellularLocation>
</comment>
<keyword evidence="8" id="KW-0449">Lipoprotein</keyword>
<dbReference type="InterPro" id="IPR043325">
    <property type="entry name" value="LTSS"/>
</dbReference>
<dbReference type="SUPFAM" id="SSF47699">
    <property type="entry name" value="Bifunctional inhibitor/lipid-transfer protein/seed storage 2S albumin"/>
    <property type="match status" value="1"/>
</dbReference>
<feature type="compositionally biased region" description="Low complexity" evidence="9">
    <location>
        <begin position="112"/>
        <end position="148"/>
    </location>
</feature>
<dbReference type="FunFam" id="1.10.110.10:FF:000001">
    <property type="entry name" value="Bifunctional inhibitor/lipid-transfer protein/seed storage 2S albumin superfamily protein"/>
    <property type="match status" value="1"/>
</dbReference>
<name>A0AAV1DM78_OLDCO</name>
<reference evidence="12" key="1">
    <citation type="submission" date="2023-03" db="EMBL/GenBank/DDBJ databases">
        <authorList>
            <person name="Julca I."/>
        </authorList>
    </citation>
    <scope>NUCLEOTIDE SEQUENCE</scope>
</reference>
<keyword evidence="7" id="KW-0325">Glycoprotein</keyword>
<keyword evidence="5 10" id="KW-0732">Signal</keyword>
<evidence type="ECO:0000256" key="10">
    <source>
        <dbReference type="SAM" id="SignalP"/>
    </source>
</evidence>
<evidence type="ECO:0000256" key="4">
    <source>
        <dbReference type="ARBA" id="ARBA00022622"/>
    </source>
</evidence>
<evidence type="ECO:0000256" key="1">
    <source>
        <dbReference type="ARBA" id="ARBA00004609"/>
    </source>
</evidence>
<sequence>MDFKRPSNQIGLAALVLVICWTSGALAQSGCTTELATLYPCLNYVSGNSSSPSSTCCSQLGAVVRSNPQCLCLLLNGGASSVGLNVNETLALELPDKCNVQTPGASKCNGNAPSSSSTPAASSNQTPGTSNQTPASSTSTPSVTNTPAGSKTVPAVDGSPSAGSSVKASFILAGFFLLVALYGTGI</sequence>
<feature type="domain" description="Bifunctional inhibitor/plant lipid transfer protein/seed storage helical" evidence="11">
    <location>
        <begin position="31"/>
        <end position="108"/>
    </location>
</feature>
<keyword evidence="13" id="KW-1185">Reference proteome</keyword>
<comment type="similarity">
    <text evidence="2">Belongs to the plant LTP family.</text>
</comment>
<evidence type="ECO:0000313" key="12">
    <source>
        <dbReference type="EMBL" id="CAI9107802.1"/>
    </source>
</evidence>
<dbReference type="InterPro" id="IPR016140">
    <property type="entry name" value="Bifunc_inhib/LTP/seed_store"/>
</dbReference>
<dbReference type="SMART" id="SM00499">
    <property type="entry name" value="AAI"/>
    <property type="match status" value="1"/>
</dbReference>
<dbReference type="GO" id="GO:0005886">
    <property type="term" value="C:plasma membrane"/>
    <property type="evidence" value="ECO:0007669"/>
    <property type="project" value="UniProtKB-SubCell"/>
</dbReference>
<proteinExistence type="inferred from homology"/>
<organism evidence="12 13">
    <name type="scientific">Oldenlandia corymbosa var. corymbosa</name>
    <dbReference type="NCBI Taxonomy" id="529605"/>
    <lineage>
        <taxon>Eukaryota</taxon>
        <taxon>Viridiplantae</taxon>
        <taxon>Streptophyta</taxon>
        <taxon>Embryophyta</taxon>
        <taxon>Tracheophyta</taxon>
        <taxon>Spermatophyta</taxon>
        <taxon>Magnoliopsida</taxon>
        <taxon>eudicotyledons</taxon>
        <taxon>Gunneridae</taxon>
        <taxon>Pentapetalae</taxon>
        <taxon>asterids</taxon>
        <taxon>lamiids</taxon>
        <taxon>Gentianales</taxon>
        <taxon>Rubiaceae</taxon>
        <taxon>Rubioideae</taxon>
        <taxon>Spermacoceae</taxon>
        <taxon>Hedyotis-Oldenlandia complex</taxon>
        <taxon>Oldenlandia</taxon>
    </lineage>
</organism>
<keyword evidence="6" id="KW-1015">Disulfide bond</keyword>
<protein>
    <submittedName>
        <fullName evidence="12">OLC1v1007248C1</fullName>
    </submittedName>
</protein>